<proteinExistence type="predicted"/>
<protein>
    <submittedName>
        <fullName evidence="2">Methyltransferase family protein</fullName>
    </submittedName>
</protein>
<dbReference type="OrthoDB" id="21342at2"/>
<dbReference type="InterPro" id="IPR013216">
    <property type="entry name" value="Methyltransf_11"/>
</dbReference>
<evidence type="ECO:0000313" key="3">
    <source>
        <dbReference type="Proteomes" id="UP000246352"/>
    </source>
</evidence>
<organism evidence="2 3">
    <name type="scientific">Hoeflea marina</name>
    <dbReference type="NCBI Taxonomy" id="274592"/>
    <lineage>
        <taxon>Bacteria</taxon>
        <taxon>Pseudomonadati</taxon>
        <taxon>Pseudomonadota</taxon>
        <taxon>Alphaproteobacteria</taxon>
        <taxon>Hyphomicrobiales</taxon>
        <taxon>Rhizobiaceae</taxon>
        <taxon>Hoeflea</taxon>
    </lineage>
</organism>
<dbReference type="Proteomes" id="UP000246352">
    <property type="component" value="Unassembled WGS sequence"/>
</dbReference>
<dbReference type="InterPro" id="IPR029063">
    <property type="entry name" value="SAM-dependent_MTases_sf"/>
</dbReference>
<feature type="domain" description="Methyltransferase type 11" evidence="1">
    <location>
        <begin position="52"/>
        <end position="147"/>
    </location>
</feature>
<keyword evidence="2" id="KW-0489">Methyltransferase</keyword>
<dbReference type="Pfam" id="PF08241">
    <property type="entry name" value="Methyltransf_11"/>
    <property type="match status" value="1"/>
</dbReference>
<gene>
    <name evidence="2" type="ORF">DFR52_103428</name>
</gene>
<dbReference type="EMBL" id="QGTR01000003">
    <property type="protein sequence ID" value="PWW00226.1"/>
    <property type="molecule type" value="Genomic_DNA"/>
</dbReference>
<comment type="caution">
    <text evidence="2">The sequence shown here is derived from an EMBL/GenBank/DDBJ whole genome shotgun (WGS) entry which is preliminary data.</text>
</comment>
<evidence type="ECO:0000259" key="1">
    <source>
        <dbReference type="Pfam" id="PF08241"/>
    </source>
</evidence>
<dbReference type="AlphaFoldDB" id="A0A317PK12"/>
<evidence type="ECO:0000313" key="2">
    <source>
        <dbReference type="EMBL" id="PWW00226.1"/>
    </source>
</evidence>
<dbReference type="PANTHER" id="PTHR43591">
    <property type="entry name" value="METHYLTRANSFERASE"/>
    <property type="match status" value="1"/>
</dbReference>
<sequence>MAMEKKELWSTEHAEKYESENYGSGMAGYVMRRSHSLIEDEFSSDRHFSDVLEVGAGSGIHLSFVRHSFDSYTMTDGYEPMLAQLEAVRDRSGNPNVRVELKDAARLDYPDNTFDRLIATHVLEHMPSAHMVLEEWKRVVKPGGVISVVVPCDPGMAWRLGRYFGPRAAAKRRGIDYDYIQALEHVNSITNLNAITDHHFADQRKYWWPLRFEQTDLNLILGINAIVA</sequence>
<dbReference type="SUPFAM" id="SSF53335">
    <property type="entry name" value="S-adenosyl-L-methionine-dependent methyltransferases"/>
    <property type="match status" value="1"/>
</dbReference>
<reference evidence="2 3" key="1">
    <citation type="submission" date="2018-05" db="EMBL/GenBank/DDBJ databases">
        <title>Genomic Encyclopedia of Type Strains, Phase IV (KMG-IV): sequencing the most valuable type-strain genomes for metagenomic binning, comparative biology and taxonomic classification.</title>
        <authorList>
            <person name="Goeker M."/>
        </authorList>
    </citation>
    <scope>NUCLEOTIDE SEQUENCE [LARGE SCALE GENOMIC DNA]</scope>
    <source>
        <strain evidence="2 3">DSM 16791</strain>
    </source>
</reference>
<accession>A0A317PK12</accession>
<dbReference type="CDD" id="cd02440">
    <property type="entry name" value="AdoMet_MTases"/>
    <property type="match status" value="1"/>
</dbReference>
<name>A0A317PK12_9HYPH</name>
<dbReference type="RefSeq" id="WP_110032467.1">
    <property type="nucleotide sequence ID" value="NZ_QGTR01000003.1"/>
</dbReference>
<dbReference type="GO" id="GO:0008757">
    <property type="term" value="F:S-adenosylmethionine-dependent methyltransferase activity"/>
    <property type="evidence" value="ECO:0007669"/>
    <property type="project" value="InterPro"/>
</dbReference>
<keyword evidence="3" id="KW-1185">Reference proteome</keyword>
<keyword evidence="2" id="KW-0808">Transferase</keyword>
<dbReference type="Gene3D" id="3.40.50.150">
    <property type="entry name" value="Vaccinia Virus protein VP39"/>
    <property type="match status" value="1"/>
</dbReference>
<dbReference type="GO" id="GO:0032259">
    <property type="term" value="P:methylation"/>
    <property type="evidence" value="ECO:0007669"/>
    <property type="project" value="UniProtKB-KW"/>
</dbReference>
<dbReference type="PANTHER" id="PTHR43591:SF24">
    <property type="entry name" value="2-METHOXY-6-POLYPRENYL-1,4-BENZOQUINOL METHYLASE, MITOCHONDRIAL"/>
    <property type="match status" value="1"/>
</dbReference>